<evidence type="ECO:0000256" key="4">
    <source>
        <dbReference type="PROSITE-ProRule" id="PRU00108"/>
    </source>
</evidence>
<dbReference type="SMART" id="SM00389">
    <property type="entry name" value="HOX"/>
    <property type="match status" value="1"/>
</dbReference>
<keyword evidence="3 4" id="KW-0539">Nucleus</keyword>
<dbReference type="RefSeq" id="XP_001458755.1">
    <property type="nucleotide sequence ID" value="XM_001458718.1"/>
</dbReference>
<organism evidence="7 8">
    <name type="scientific">Paramecium tetraurelia</name>
    <dbReference type="NCBI Taxonomy" id="5888"/>
    <lineage>
        <taxon>Eukaryota</taxon>
        <taxon>Sar</taxon>
        <taxon>Alveolata</taxon>
        <taxon>Ciliophora</taxon>
        <taxon>Intramacronucleata</taxon>
        <taxon>Oligohymenophorea</taxon>
        <taxon>Peniculida</taxon>
        <taxon>Parameciidae</taxon>
        <taxon>Paramecium</taxon>
    </lineage>
</organism>
<dbReference type="SUPFAM" id="SSF46689">
    <property type="entry name" value="Homeodomain-like"/>
    <property type="match status" value="1"/>
</dbReference>
<keyword evidence="1 4" id="KW-0238">DNA-binding</keyword>
<dbReference type="CDD" id="cd00086">
    <property type="entry name" value="homeodomain"/>
    <property type="match status" value="1"/>
</dbReference>
<dbReference type="EMBL" id="CT868662">
    <property type="protein sequence ID" value="CAK91358.1"/>
    <property type="molecule type" value="Genomic_DNA"/>
</dbReference>
<evidence type="ECO:0000259" key="6">
    <source>
        <dbReference type="PROSITE" id="PS50071"/>
    </source>
</evidence>
<dbReference type="GO" id="GO:0006355">
    <property type="term" value="P:regulation of DNA-templated transcription"/>
    <property type="evidence" value="ECO:0007669"/>
    <property type="project" value="InterPro"/>
</dbReference>
<accession>A0E7U1</accession>
<sequence length="243" mass="29348">MIQVDENPQPLDLTLYQEINTEKYEDIQIKIQKLESTFFQCLSYSRQQQLKQNEKLQSDNSQLQDNEHNTNKDSFQSEQFEKYIAQYFAQLRSQFGSTKSISFMTSQQLNLFFEEALEQLNNKTKLYQDILKLKLLQTSQDLFSKVYSTKTNLILKQWYLHNYCYPYPNQLEIKKLIGKTQLSKKKILNWFINARNSFKRKKQKKQKYKILVQEHYYALYKSKKQSQNSNQEQSNQQIFFENQ</sequence>
<dbReference type="PROSITE" id="PS50071">
    <property type="entry name" value="HOMEOBOX_2"/>
    <property type="match status" value="1"/>
</dbReference>
<dbReference type="GO" id="GO:0003677">
    <property type="term" value="F:DNA binding"/>
    <property type="evidence" value="ECO:0007669"/>
    <property type="project" value="UniProtKB-UniRule"/>
</dbReference>
<evidence type="ECO:0000313" key="7">
    <source>
        <dbReference type="EMBL" id="CAK91358.1"/>
    </source>
</evidence>
<dbReference type="InterPro" id="IPR008422">
    <property type="entry name" value="KN_HD"/>
</dbReference>
<evidence type="ECO:0000256" key="5">
    <source>
        <dbReference type="SAM" id="MobiDB-lite"/>
    </source>
</evidence>
<gene>
    <name evidence="7" type="ORF">GSPATT00024086001</name>
</gene>
<feature type="domain" description="Homeobox" evidence="6">
    <location>
        <begin position="155"/>
        <end position="201"/>
    </location>
</feature>
<dbReference type="Gene3D" id="1.10.10.60">
    <property type="entry name" value="Homeodomain-like"/>
    <property type="match status" value="1"/>
</dbReference>
<dbReference type="OrthoDB" id="10056939at2759"/>
<dbReference type="HOGENOM" id="CLU_1163044_0_0_1"/>
<dbReference type="InterPro" id="IPR009057">
    <property type="entry name" value="Homeodomain-like_sf"/>
</dbReference>
<evidence type="ECO:0000256" key="2">
    <source>
        <dbReference type="ARBA" id="ARBA00023155"/>
    </source>
</evidence>
<dbReference type="InterPro" id="IPR001356">
    <property type="entry name" value="HD"/>
</dbReference>
<dbReference type="GO" id="GO:0005634">
    <property type="term" value="C:nucleus"/>
    <property type="evidence" value="ECO:0007669"/>
    <property type="project" value="UniProtKB-SubCell"/>
</dbReference>
<reference evidence="7 8" key="1">
    <citation type="journal article" date="2006" name="Nature">
        <title>Global trends of whole-genome duplications revealed by the ciliate Paramecium tetraurelia.</title>
        <authorList>
            <consortium name="Genoscope"/>
            <person name="Aury J.-M."/>
            <person name="Jaillon O."/>
            <person name="Duret L."/>
            <person name="Noel B."/>
            <person name="Jubin C."/>
            <person name="Porcel B.M."/>
            <person name="Segurens B."/>
            <person name="Daubin V."/>
            <person name="Anthouard V."/>
            <person name="Aiach N."/>
            <person name="Arnaiz O."/>
            <person name="Billaut A."/>
            <person name="Beisson J."/>
            <person name="Blanc I."/>
            <person name="Bouhouche K."/>
            <person name="Camara F."/>
            <person name="Duharcourt S."/>
            <person name="Guigo R."/>
            <person name="Gogendeau D."/>
            <person name="Katinka M."/>
            <person name="Keller A.-M."/>
            <person name="Kissmehl R."/>
            <person name="Klotz C."/>
            <person name="Koll F."/>
            <person name="Le Moue A."/>
            <person name="Lepere C."/>
            <person name="Malinsky S."/>
            <person name="Nowacki M."/>
            <person name="Nowak J.K."/>
            <person name="Plattner H."/>
            <person name="Poulain J."/>
            <person name="Ruiz F."/>
            <person name="Serrano V."/>
            <person name="Zagulski M."/>
            <person name="Dessen P."/>
            <person name="Betermier M."/>
            <person name="Weissenbach J."/>
            <person name="Scarpelli C."/>
            <person name="Schachter V."/>
            <person name="Sperling L."/>
            <person name="Meyer E."/>
            <person name="Cohen J."/>
            <person name="Wincker P."/>
        </authorList>
    </citation>
    <scope>NUCLEOTIDE SEQUENCE [LARGE SCALE GENOMIC DNA]</scope>
    <source>
        <strain evidence="7 8">Stock d4-2</strain>
    </source>
</reference>
<feature type="region of interest" description="Disordered" evidence="5">
    <location>
        <begin position="223"/>
        <end position="243"/>
    </location>
</feature>
<keyword evidence="2 4" id="KW-0371">Homeobox</keyword>
<dbReference type="GeneID" id="5044540"/>
<dbReference type="KEGG" id="ptm:GSPATT00024086001"/>
<name>A0E7U1_PARTE</name>
<feature type="DNA-binding region" description="Homeobox" evidence="4">
    <location>
        <begin position="157"/>
        <end position="202"/>
    </location>
</feature>
<dbReference type="InParanoid" id="A0E7U1"/>
<protein>
    <recommendedName>
        <fullName evidence="6">Homeobox domain-containing protein</fullName>
    </recommendedName>
</protein>
<dbReference type="OMA" id="YQEINTE"/>
<dbReference type="Proteomes" id="UP000000600">
    <property type="component" value="Unassembled WGS sequence"/>
</dbReference>
<keyword evidence="8" id="KW-1185">Reference proteome</keyword>
<dbReference type="AlphaFoldDB" id="A0E7U1"/>
<dbReference type="Pfam" id="PF05920">
    <property type="entry name" value="Homeobox_KN"/>
    <property type="match status" value="1"/>
</dbReference>
<evidence type="ECO:0000256" key="3">
    <source>
        <dbReference type="ARBA" id="ARBA00023242"/>
    </source>
</evidence>
<comment type="subcellular location">
    <subcellularLocation>
        <location evidence="4">Nucleus</location>
    </subcellularLocation>
</comment>
<proteinExistence type="predicted"/>
<evidence type="ECO:0000256" key="1">
    <source>
        <dbReference type="ARBA" id="ARBA00023125"/>
    </source>
</evidence>
<feature type="compositionally biased region" description="Low complexity" evidence="5">
    <location>
        <begin position="225"/>
        <end position="243"/>
    </location>
</feature>
<evidence type="ECO:0000313" key="8">
    <source>
        <dbReference type="Proteomes" id="UP000000600"/>
    </source>
</evidence>
<feature type="region of interest" description="Disordered" evidence="5">
    <location>
        <begin position="54"/>
        <end position="73"/>
    </location>
</feature>